<evidence type="ECO:0000313" key="2">
    <source>
        <dbReference type="EMBL" id="GLR17248.1"/>
    </source>
</evidence>
<evidence type="ECO:0000313" key="3">
    <source>
        <dbReference type="Proteomes" id="UP001156666"/>
    </source>
</evidence>
<gene>
    <name evidence="2" type="ORF">GCM10007940_18630</name>
</gene>
<dbReference type="CDD" id="cd06587">
    <property type="entry name" value="VOC"/>
    <property type="match status" value="1"/>
</dbReference>
<dbReference type="PROSITE" id="PS51819">
    <property type="entry name" value="VOC"/>
    <property type="match status" value="1"/>
</dbReference>
<dbReference type="Pfam" id="PF00903">
    <property type="entry name" value="Glyoxalase"/>
    <property type="match status" value="1"/>
</dbReference>
<dbReference type="SUPFAM" id="SSF54593">
    <property type="entry name" value="Glyoxalase/Bleomycin resistance protein/Dihydroxybiphenyl dioxygenase"/>
    <property type="match status" value="1"/>
</dbReference>
<evidence type="ECO:0000259" key="1">
    <source>
        <dbReference type="PROSITE" id="PS51819"/>
    </source>
</evidence>
<dbReference type="Gene3D" id="3.10.180.10">
    <property type="entry name" value="2,3-Dihydroxybiphenyl 1,2-Dioxygenase, domain 1"/>
    <property type="match status" value="1"/>
</dbReference>
<dbReference type="Proteomes" id="UP001156666">
    <property type="component" value="Unassembled WGS sequence"/>
</dbReference>
<sequence>MKKGDLLGLRTTIYKVGNLNRAKEWYASAFQVAPYFDEPFYVGFNIGGFELGLQPEEKPSQEKADHVVSYWGVDDIHKVYDHFIQQGAISHEKPYNVGGELMTATVFDPFGNCIGLIFNPYFKLKGE</sequence>
<comment type="caution">
    <text evidence="2">The sequence shown here is derived from an EMBL/GenBank/DDBJ whole genome shotgun (WGS) entry which is preliminary data.</text>
</comment>
<dbReference type="InterPro" id="IPR029068">
    <property type="entry name" value="Glyas_Bleomycin-R_OHBP_Dase"/>
</dbReference>
<protein>
    <submittedName>
        <fullName evidence="2">Glyoxalase</fullName>
    </submittedName>
</protein>
<dbReference type="EMBL" id="BSOH01000010">
    <property type="protein sequence ID" value="GLR17248.1"/>
    <property type="molecule type" value="Genomic_DNA"/>
</dbReference>
<dbReference type="RefSeq" id="WP_235293876.1">
    <property type="nucleotide sequence ID" value="NZ_BSOH01000010.1"/>
</dbReference>
<dbReference type="AlphaFoldDB" id="A0AA37WDQ7"/>
<proteinExistence type="predicted"/>
<reference evidence="2" key="1">
    <citation type="journal article" date="2014" name="Int. J. Syst. Evol. Microbiol.">
        <title>Complete genome sequence of Corynebacterium casei LMG S-19264T (=DSM 44701T), isolated from a smear-ripened cheese.</title>
        <authorList>
            <consortium name="US DOE Joint Genome Institute (JGI-PGF)"/>
            <person name="Walter F."/>
            <person name="Albersmeier A."/>
            <person name="Kalinowski J."/>
            <person name="Ruckert C."/>
        </authorList>
    </citation>
    <scope>NUCLEOTIDE SEQUENCE</scope>
    <source>
        <strain evidence="2">NBRC 108769</strain>
    </source>
</reference>
<accession>A0AA37WDQ7</accession>
<organism evidence="2 3">
    <name type="scientific">Portibacter lacus</name>
    <dbReference type="NCBI Taxonomy" id="1099794"/>
    <lineage>
        <taxon>Bacteria</taxon>
        <taxon>Pseudomonadati</taxon>
        <taxon>Bacteroidota</taxon>
        <taxon>Saprospiria</taxon>
        <taxon>Saprospirales</taxon>
        <taxon>Haliscomenobacteraceae</taxon>
        <taxon>Portibacter</taxon>
    </lineage>
</organism>
<reference evidence="2" key="2">
    <citation type="submission" date="2023-01" db="EMBL/GenBank/DDBJ databases">
        <title>Draft genome sequence of Portibacter lacus strain NBRC 108769.</title>
        <authorList>
            <person name="Sun Q."/>
            <person name="Mori K."/>
        </authorList>
    </citation>
    <scope>NUCLEOTIDE SEQUENCE</scope>
    <source>
        <strain evidence="2">NBRC 108769</strain>
    </source>
</reference>
<keyword evidence="3" id="KW-1185">Reference proteome</keyword>
<name>A0AA37WDQ7_9BACT</name>
<dbReference type="InterPro" id="IPR037523">
    <property type="entry name" value="VOC_core"/>
</dbReference>
<dbReference type="InterPro" id="IPR004360">
    <property type="entry name" value="Glyas_Fos-R_dOase_dom"/>
</dbReference>
<feature type="domain" description="VOC" evidence="1">
    <location>
        <begin position="8"/>
        <end position="119"/>
    </location>
</feature>